<dbReference type="InterPro" id="IPR043502">
    <property type="entry name" value="DNA/RNA_pol_sf"/>
</dbReference>
<evidence type="ECO:0000256" key="3">
    <source>
        <dbReference type="SAM" id="Phobius"/>
    </source>
</evidence>
<dbReference type="EMBL" id="JAVLET010000001">
    <property type="protein sequence ID" value="KAL0474811.1"/>
    <property type="molecule type" value="Genomic_DNA"/>
</dbReference>
<dbReference type="Gene3D" id="3.30.70.270">
    <property type="match status" value="1"/>
</dbReference>
<dbReference type="InterPro" id="IPR043128">
    <property type="entry name" value="Rev_trsase/Diguanyl_cyclase"/>
</dbReference>
<evidence type="ECO:0008006" key="6">
    <source>
        <dbReference type="Google" id="ProtNLM"/>
    </source>
</evidence>
<reference evidence="4 5" key="1">
    <citation type="submission" date="2023-09" db="EMBL/GenBank/DDBJ databases">
        <title>Multi-omics analysis of a traditional fermented food reveals byproduct-associated fungal strains for waste-to-food upcycling.</title>
        <authorList>
            <consortium name="Lawrence Berkeley National Laboratory"/>
            <person name="Rekdal V.M."/>
            <person name="Villalobos-Escobedo J.M."/>
            <person name="Rodriguez-Valeron N."/>
            <person name="Garcia M.O."/>
            <person name="Vasquez D.P."/>
            <person name="Damayanti I."/>
            <person name="Sorensen P.M."/>
            <person name="Baidoo E.E."/>
            <person name="De Carvalho A.C."/>
            <person name="Riley R."/>
            <person name="Lipzen A."/>
            <person name="He G."/>
            <person name="Yan M."/>
            <person name="Haridas S."/>
            <person name="Daum C."/>
            <person name="Yoshinaga Y."/>
            <person name="Ng V."/>
            <person name="Grigoriev I.V."/>
            <person name="Munk R."/>
            <person name="Nuraida L."/>
            <person name="Wijaya C.H."/>
            <person name="Morales P.-C."/>
            <person name="Keasling J.D."/>
        </authorList>
    </citation>
    <scope>NUCLEOTIDE SEQUENCE [LARGE SCALE GENOMIC DNA]</scope>
    <source>
        <strain evidence="4 5">FGSC 2613</strain>
    </source>
</reference>
<accession>A0ABR3DQ60</accession>
<sequence>MINTIFSSTNLVFKYQAYYQVYINNIFIISDSVDNYLKYLNIIFILFVLKNIILLPKKSYFGYLNIKFLSFYISKFRIFIIKERIKAFRKFAFLNTLKALK</sequence>
<comment type="caution">
    <text evidence="4">The sequence shown here is derived from an EMBL/GenBank/DDBJ whole genome shotgun (WGS) entry which is preliminary data.</text>
</comment>
<dbReference type="SUPFAM" id="SSF56672">
    <property type="entry name" value="DNA/RNA polymerases"/>
    <property type="match status" value="1"/>
</dbReference>
<keyword evidence="2" id="KW-0496">Mitochondrion</keyword>
<dbReference type="Proteomes" id="UP001451303">
    <property type="component" value="Unassembled WGS sequence"/>
</dbReference>
<keyword evidence="3" id="KW-0812">Transmembrane</keyword>
<comment type="subcellular location">
    <subcellularLocation>
        <location evidence="1">Mitochondrion</location>
    </subcellularLocation>
</comment>
<keyword evidence="3" id="KW-0472">Membrane</keyword>
<protein>
    <recommendedName>
        <fullName evidence="6">Ribosomal protein L5</fullName>
    </recommendedName>
</protein>
<gene>
    <name evidence="4" type="ORF">QR685DRAFT_567708</name>
</gene>
<keyword evidence="5" id="KW-1185">Reference proteome</keyword>
<evidence type="ECO:0000256" key="1">
    <source>
        <dbReference type="ARBA" id="ARBA00004173"/>
    </source>
</evidence>
<evidence type="ECO:0000313" key="4">
    <source>
        <dbReference type="EMBL" id="KAL0474811.1"/>
    </source>
</evidence>
<feature type="transmembrane region" description="Helical" evidence="3">
    <location>
        <begin position="60"/>
        <end position="80"/>
    </location>
</feature>
<feature type="transmembrane region" description="Helical" evidence="3">
    <location>
        <begin position="36"/>
        <end position="54"/>
    </location>
</feature>
<name>A0ABR3DQ60_NEUIN</name>
<organism evidence="4 5">
    <name type="scientific">Neurospora intermedia</name>
    <dbReference type="NCBI Taxonomy" id="5142"/>
    <lineage>
        <taxon>Eukaryota</taxon>
        <taxon>Fungi</taxon>
        <taxon>Dikarya</taxon>
        <taxon>Ascomycota</taxon>
        <taxon>Pezizomycotina</taxon>
        <taxon>Sordariomycetes</taxon>
        <taxon>Sordariomycetidae</taxon>
        <taxon>Sordariales</taxon>
        <taxon>Sordariaceae</taxon>
        <taxon>Neurospora</taxon>
    </lineage>
</organism>
<evidence type="ECO:0000256" key="2">
    <source>
        <dbReference type="ARBA" id="ARBA00023128"/>
    </source>
</evidence>
<evidence type="ECO:0000313" key="5">
    <source>
        <dbReference type="Proteomes" id="UP001451303"/>
    </source>
</evidence>
<proteinExistence type="predicted"/>
<keyword evidence="3" id="KW-1133">Transmembrane helix</keyword>